<dbReference type="InterPro" id="IPR022761">
    <property type="entry name" value="Fumarate_lyase_N"/>
</dbReference>
<dbReference type="GO" id="GO:0005829">
    <property type="term" value="C:cytosol"/>
    <property type="evidence" value="ECO:0007669"/>
    <property type="project" value="TreeGrafter"/>
</dbReference>
<dbReference type="PROSITE" id="PS00163">
    <property type="entry name" value="FUMARATE_LYASES"/>
    <property type="match status" value="1"/>
</dbReference>
<dbReference type="InterPro" id="IPR000362">
    <property type="entry name" value="Fumarate_lyase_fam"/>
</dbReference>
<dbReference type="InterPro" id="IPR020557">
    <property type="entry name" value="Fumarate_lyase_CS"/>
</dbReference>
<dbReference type="GO" id="GO:0006531">
    <property type="term" value="P:aspartate metabolic process"/>
    <property type="evidence" value="ECO:0007669"/>
    <property type="project" value="TreeGrafter"/>
</dbReference>
<proteinExistence type="predicted"/>
<dbReference type="GeneID" id="43348061"/>
<reference evidence="2 3" key="1">
    <citation type="submission" date="2011-02" db="EMBL/GenBank/DDBJ databases">
        <authorList>
            <person name="Weinstock G."/>
            <person name="Sodergren E."/>
            <person name="Clifton S."/>
            <person name="Fulton L."/>
            <person name="Fulton B."/>
            <person name="Courtney L."/>
            <person name="Fronick C."/>
            <person name="Harrison M."/>
            <person name="Strong C."/>
            <person name="Farmer C."/>
            <person name="Delahaunty K."/>
            <person name="Markovic C."/>
            <person name="Hall O."/>
            <person name="Minx P."/>
            <person name="Tomlinson C."/>
            <person name="Mitreva M."/>
            <person name="Hou S."/>
            <person name="Chen J."/>
            <person name="Wollam A."/>
            <person name="Pepin K.H."/>
            <person name="Johnson M."/>
            <person name="Bhonagiri V."/>
            <person name="Zhang X."/>
            <person name="Suruliraj S."/>
            <person name="Warren W."/>
            <person name="Chinwalla A."/>
            <person name="Mardis E.R."/>
            <person name="Wilson R.K."/>
        </authorList>
    </citation>
    <scope>NUCLEOTIDE SEQUENCE [LARGE SCALE GENOMIC DNA]</scope>
    <source>
        <strain evidence="2 3">YIT 11859</strain>
    </source>
</reference>
<feature type="domain" description="Fumarate lyase N-terminal" evidence="1">
    <location>
        <begin position="60"/>
        <end position="290"/>
    </location>
</feature>
<accession>F3QI11</accession>
<sequence>MNNLIRRYSFDQACFENLLKLKKTISISLKGKYLPLVIDRTLSSFGMKDLPNVLFLTNEKFNKNILDVVKKNACFLKKSDLELFEEEVQQVEKSVSIEEQVFILQSVLKVQAIQRLDLSCQRIIKCLENKSKEYPNVSVPLRKNLKDYGVMSWNKAIGCYASSFYEATQLRSASCLCATFNSPSLLEANAYCMEELKGSLRETFNVSFRNSDNPLASIGLRNDLLAAYNFAEMVAVALRKLAKDFRLLCSGPRAGINQVSLPALAPGSSIMPGKVNPVILEMAMSGADQINSGHLGLVMSISAGWLELDSQPVTAVRSLFLGCELLASTIDNLIEKCLSGMTPNQDQCEELCQRIRSK</sequence>
<dbReference type="PRINTS" id="PR00149">
    <property type="entry name" value="FUMRATELYASE"/>
</dbReference>
<evidence type="ECO:0000313" key="2">
    <source>
        <dbReference type="EMBL" id="EGG56832.1"/>
    </source>
</evidence>
<protein>
    <submittedName>
        <fullName evidence="2">Lyase</fullName>
    </submittedName>
</protein>
<dbReference type="InterPro" id="IPR051546">
    <property type="entry name" value="Aspartate_Ammonia-Lyase"/>
</dbReference>
<dbReference type="SUPFAM" id="SSF48557">
    <property type="entry name" value="L-aspartase-like"/>
    <property type="match status" value="1"/>
</dbReference>
<dbReference type="HOGENOM" id="CLU_773499_0_0_4"/>
<gene>
    <name evidence="2" type="ORF">HMPREF9439_00558</name>
</gene>
<dbReference type="PANTHER" id="PTHR42696:SF2">
    <property type="entry name" value="ASPARTATE AMMONIA-LYASE"/>
    <property type="match status" value="1"/>
</dbReference>
<dbReference type="EMBL" id="AFBP01000013">
    <property type="protein sequence ID" value="EGG56832.1"/>
    <property type="molecule type" value="Genomic_DNA"/>
</dbReference>
<dbReference type="OrthoDB" id="9802809at2"/>
<dbReference type="Pfam" id="PF00206">
    <property type="entry name" value="Lyase_1"/>
    <property type="match status" value="1"/>
</dbReference>
<dbReference type="PANTHER" id="PTHR42696">
    <property type="entry name" value="ASPARTATE AMMONIA-LYASE"/>
    <property type="match status" value="1"/>
</dbReference>
<dbReference type="RefSeq" id="WP_008863592.1">
    <property type="nucleotide sequence ID" value="NZ_GL883686.1"/>
</dbReference>
<dbReference type="AlphaFoldDB" id="F3QI11"/>
<dbReference type="Proteomes" id="UP000005156">
    <property type="component" value="Unassembled WGS sequence"/>
</dbReference>
<comment type="caution">
    <text evidence="2">The sequence shown here is derived from an EMBL/GenBank/DDBJ whole genome shotgun (WGS) entry which is preliminary data.</text>
</comment>
<dbReference type="InterPro" id="IPR008948">
    <property type="entry name" value="L-Aspartase-like"/>
</dbReference>
<dbReference type="GO" id="GO:0008797">
    <property type="term" value="F:aspartate ammonia-lyase activity"/>
    <property type="evidence" value="ECO:0007669"/>
    <property type="project" value="TreeGrafter"/>
</dbReference>
<keyword evidence="2" id="KW-0456">Lyase</keyword>
<dbReference type="eggNOG" id="COG0114">
    <property type="taxonomic scope" value="Bacteria"/>
</dbReference>
<name>F3QI11_9BURK</name>
<evidence type="ECO:0000259" key="1">
    <source>
        <dbReference type="Pfam" id="PF00206"/>
    </source>
</evidence>
<evidence type="ECO:0000313" key="3">
    <source>
        <dbReference type="Proteomes" id="UP000005156"/>
    </source>
</evidence>
<dbReference type="Gene3D" id="1.20.200.10">
    <property type="entry name" value="Fumarase/aspartase (Central domain)"/>
    <property type="match status" value="1"/>
</dbReference>
<keyword evidence="3" id="KW-1185">Reference proteome</keyword>
<organism evidence="2 3">
    <name type="scientific">Parasutterella excrementihominis YIT 11859</name>
    <dbReference type="NCBI Taxonomy" id="762966"/>
    <lineage>
        <taxon>Bacteria</taxon>
        <taxon>Pseudomonadati</taxon>
        <taxon>Pseudomonadota</taxon>
        <taxon>Betaproteobacteria</taxon>
        <taxon>Burkholderiales</taxon>
        <taxon>Sutterellaceae</taxon>
        <taxon>Parasutterella</taxon>
    </lineage>
</organism>